<dbReference type="PANTHER" id="PTHR46289">
    <property type="entry name" value="52 KDA REPRESSOR OF THE INHIBITOR OF THE PROTEIN KINASE-LIKE PROTEIN-RELATED"/>
    <property type="match status" value="1"/>
</dbReference>
<organism evidence="2 3">
    <name type="scientific">Ameca splendens</name>
    <dbReference type="NCBI Taxonomy" id="208324"/>
    <lineage>
        <taxon>Eukaryota</taxon>
        <taxon>Metazoa</taxon>
        <taxon>Chordata</taxon>
        <taxon>Craniata</taxon>
        <taxon>Vertebrata</taxon>
        <taxon>Euteleostomi</taxon>
        <taxon>Actinopterygii</taxon>
        <taxon>Neopterygii</taxon>
        <taxon>Teleostei</taxon>
        <taxon>Neoteleostei</taxon>
        <taxon>Acanthomorphata</taxon>
        <taxon>Ovalentaria</taxon>
        <taxon>Atherinomorphae</taxon>
        <taxon>Cyprinodontiformes</taxon>
        <taxon>Goodeidae</taxon>
        <taxon>Ameca</taxon>
    </lineage>
</organism>
<feature type="chain" id="PRO_5045374528" evidence="1">
    <location>
        <begin position="26"/>
        <end position="149"/>
    </location>
</feature>
<dbReference type="InterPro" id="IPR052958">
    <property type="entry name" value="IFN-induced_PKR_regulator"/>
</dbReference>
<protein>
    <submittedName>
        <fullName evidence="2">Uncharacterized protein</fullName>
    </submittedName>
</protein>
<feature type="signal peptide" evidence="1">
    <location>
        <begin position="1"/>
        <end position="25"/>
    </location>
</feature>
<comment type="caution">
    <text evidence="2">The sequence shown here is derived from an EMBL/GenBank/DDBJ whole genome shotgun (WGS) entry which is preliminary data.</text>
</comment>
<sequence>MYRNAINFLFILCLEITTPVFKVTAVASDSLQEEGLDYSTAYKMIDGMLHTLQTIRSEEKFWEIFGCVAENTKSLNIAVPNVVPGQERTRKVPICLEHNPTVSQVGAQFESVEAYFRSTVYYTFLDTMTEELNRRFKGDKPGCFTGKIL</sequence>
<keyword evidence="1" id="KW-0732">Signal</keyword>
<name>A0ABV0Y7K4_9TELE</name>
<reference evidence="2 3" key="1">
    <citation type="submission" date="2021-06" db="EMBL/GenBank/DDBJ databases">
        <authorList>
            <person name="Palmer J.M."/>
        </authorList>
    </citation>
    <scope>NUCLEOTIDE SEQUENCE [LARGE SCALE GENOMIC DNA]</scope>
    <source>
        <strain evidence="2 3">AS_MEX2019</strain>
        <tissue evidence="2">Muscle</tissue>
    </source>
</reference>
<gene>
    <name evidence="2" type="ORF">AMECASPLE_033701</name>
</gene>
<accession>A0ABV0Y7K4</accession>
<evidence type="ECO:0000256" key="1">
    <source>
        <dbReference type="SAM" id="SignalP"/>
    </source>
</evidence>
<keyword evidence="3" id="KW-1185">Reference proteome</keyword>
<evidence type="ECO:0000313" key="3">
    <source>
        <dbReference type="Proteomes" id="UP001469553"/>
    </source>
</evidence>
<evidence type="ECO:0000313" key="2">
    <source>
        <dbReference type="EMBL" id="MEQ2289501.1"/>
    </source>
</evidence>
<dbReference type="PANTHER" id="PTHR46289:SF17">
    <property type="entry name" value="HAT C-TERMINAL DIMERISATION DOMAIN-CONTAINING PROTEIN"/>
    <property type="match status" value="1"/>
</dbReference>
<dbReference type="Proteomes" id="UP001469553">
    <property type="component" value="Unassembled WGS sequence"/>
</dbReference>
<proteinExistence type="predicted"/>
<dbReference type="EMBL" id="JAHRIP010023436">
    <property type="protein sequence ID" value="MEQ2289501.1"/>
    <property type="molecule type" value="Genomic_DNA"/>
</dbReference>